<evidence type="ECO:0000313" key="6">
    <source>
        <dbReference type="EMBL" id="ESO93025.1"/>
    </source>
</evidence>
<evidence type="ECO:0000256" key="3">
    <source>
        <dbReference type="ARBA" id="ARBA00022737"/>
    </source>
</evidence>
<dbReference type="CTD" id="20238894"/>
<keyword evidence="7" id="KW-1185">Reference proteome</keyword>
<dbReference type="InterPro" id="IPR001611">
    <property type="entry name" value="Leu-rich_rpt"/>
</dbReference>
<keyword evidence="3" id="KW-0677">Repeat</keyword>
<dbReference type="AlphaFoldDB" id="V4AD44"/>
<sequence length="107" mass="12316">MALLKNLNAGFIFLCFLCVELVSGIPCPRSCRCHHKSIDCSFRNLFHVPKDLPKDTEKLDLQGNNITIIRRSDFQGMKQLRILQLLDNQIYSIEKGSFNDLVSMMRV</sequence>
<organism evidence="6 7">
    <name type="scientific">Lottia gigantea</name>
    <name type="common">Giant owl limpet</name>
    <dbReference type="NCBI Taxonomy" id="225164"/>
    <lineage>
        <taxon>Eukaryota</taxon>
        <taxon>Metazoa</taxon>
        <taxon>Spiralia</taxon>
        <taxon>Lophotrochozoa</taxon>
        <taxon>Mollusca</taxon>
        <taxon>Gastropoda</taxon>
        <taxon>Patellogastropoda</taxon>
        <taxon>Lottioidea</taxon>
        <taxon>Lottiidae</taxon>
        <taxon>Lottia</taxon>
    </lineage>
</organism>
<dbReference type="InterPro" id="IPR032675">
    <property type="entry name" value="LRR_dom_sf"/>
</dbReference>
<dbReference type="Pfam" id="PF13855">
    <property type="entry name" value="LRR_8"/>
    <property type="match status" value="1"/>
</dbReference>
<evidence type="ECO:0000259" key="5">
    <source>
        <dbReference type="SMART" id="SM00013"/>
    </source>
</evidence>
<dbReference type="OMA" id="RSECPPR"/>
<dbReference type="Gene3D" id="3.80.10.10">
    <property type="entry name" value="Ribonuclease Inhibitor"/>
    <property type="match status" value="1"/>
</dbReference>
<dbReference type="PANTHER" id="PTHR24369">
    <property type="entry name" value="ANTIGEN BSP, PUTATIVE-RELATED"/>
    <property type="match status" value="1"/>
</dbReference>
<dbReference type="InterPro" id="IPR000372">
    <property type="entry name" value="LRRNT"/>
</dbReference>
<dbReference type="KEGG" id="lgi:LOTGIDRAFT_162049"/>
<feature type="domain" description="LRRNT" evidence="5">
    <location>
        <begin position="26"/>
        <end position="58"/>
    </location>
</feature>
<gene>
    <name evidence="6" type="ORF">LOTGIDRAFT_162049</name>
</gene>
<dbReference type="Pfam" id="PF01462">
    <property type="entry name" value="LRRNT"/>
    <property type="match status" value="1"/>
</dbReference>
<dbReference type="GeneID" id="20238894"/>
<dbReference type="HOGENOM" id="CLU_000288_148_0_1"/>
<dbReference type="SUPFAM" id="SSF52058">
    <property type="entry name" value="L domain-like"/>
    <property type="match status" value="1"/>
</dbReference>
<evidence type="ECO:0000256" key="2">
    <source>
        <dbReference type="ARBA" id="ARBA00022729"/>
    </source>
</evidence>
<evidence type="ECO:0000313" key="7">
    <source>
        <dbReference type="Proteomes" id="UP000030746"/>
    </source>
</evidence>
<protein>
    <recommendedName>
        <fullName evidence="5">LRRNT domain-containing protein</fullName>
    </recommendedName>
</protein>
<evidence type="ECO:0000256" key="1">
    <source>
        <dbReference type="ARBA" id="ARBA00022614"/>
    </source>
</evidence>
<dbReference type="GO" id="GO:0005886">
    <property type="term" value="C:plasma membrane"/>
    <property type="evidence" value="ECO:0007669"/>
    <property type="project" value="TreeGrafter"/>
</dbReference>
<dbReference type="InterPro" id="IPR050541">
    <property type="entry name" value="LRR_TM_domain-containing"/>
</dbReference>
<dbReference type="STRING" id="225164.V4AD44"/>
<dbReference type="EMBL" id="KB201977">
    <property type="protein sequence ID" value="ESO93025.1"/>
    <property type="molecule type" value="Genomic_DNA"/>
</dbReference>
<evidence type="ECO:0000256" key="4">
    <source>
        <dbReference type="SAM" id="SignalP"/>
    </source>
</evidence>
<proteinExistence type="predicted"/>
<reference evidence="6 7" key="1">
    <citation type="journal article" date="2013" name="Nature">
        <title>Insights into bilaterian evolution from three spiralian genomes.</title>
        <authorList>
            <person name="Simakov O."/>
            <person name="Marletaz F."/>
            <person name="Cho S.J."/>
            <person name="Edsinger-Gonzales E."/>
            <person name="Havlak P."/>
            <person name="Hellsten U."/>
            <person name="Kuo D.H."/>
            <person name="Larsson T."/>
            <person name="Lv J."/>
            <person name="Arendt D."/>
            <person name="Savage R."/>
            <person name="Osoegawa K."/>
            <person name="de Jong P."/>
            <person name="Grimwood J."/>
            <person name="Chapman J.A."/>
            <person name="Shapiro H."/>
            <person name="Aerts A."/>
            <person name="Otillar R.P."/>
            <person name="Terry A.Y."/>
            <person name="Boore J.L."/>
            <person name="Grigoriev I.V."/>
            <person name="Lindberg D.R."/>
            <person name="Seaver E.C."/>
            <person name="Weisblat D.A."/>
            <person name="Putnam N.H."/>
            <person name="Rokhsar D.S."/>
        </authorList>
    </citation>
    <scope>NUCLEOTIDE SEQUENCE [LARGE SCALE GENOMIC DNA]</scope>
</reference>
<feature type="chain" id="PRO_5004718526" description="LRRNT domain-containing protein" evidence="4">
    <location>
        <begin position="25"/>
        <end position="107"/>
    </location>
</feature>
<keyword evidence="1" id="KW-0433">Leucine-rich repeat</keyword>
<accession>V4AD44</accession>
<name>V4AD44_LOTGI</name>
<dbReference type="Proteomes" id="UP000030746">
    <property type="component" value="Unassembled WGS sequence"/>
</dbReference>
<dbReference type="RefSeq" id="XP_009056235.1">
    <property type="nucleotide sequence ID" value="XM_009057987.1"/>
</dbReference>
<dbReference type="PANTHER" id="PTHR24369:SF210">
    <property type="entry name" value="CHAOPTIN-RELATED"/>
    <property type="match status" value="1"/>
</dbReference>
<feature type="signal peptide" evidence="4">
    <location>
        <begin position="1"/>
        <end position="24"/>
    </location>
</feature>
<dbReference type="SMART" id="SM00013">
    <property type="entry name" value="LRRNT"/>
    <property type="match status" value="1"/>
</dbReference>
<keyword evidence="2 4" id="KW-0732">Signal</keyword>
<dbReference type="OrthoDB" id="6151172at2759"/>